<sequence>MAQPCELPLVCVKVFWHEIMRALKYVQHNVAPYVVEAPAVVNDNLHIFAAGIPDTFGGVTHVLPATDAVAALDGNNIIGKAQQTVNFVAGLRAYLACKLFDQALKTYEIREACTSYPQHIVHAFYHFDSLLLVRRS</sequence>
<dbReference type="EMBL" id="JAWHQM010000061">
    <property type="protein sequence ID" value="KAK5636068.1"/>
    <property type="molecule type" value="Genomic_DNA"/>
</dbReference>
<proteinExistence type="predicted"/>
<organism evidence="1 2">
    <name type="scientific">Xylaria bambusicola</name>
    <dbReference type="NCBI Taxonomy" id="326684"/>
    <lineage>
        <taxon>Eukaryota</taxon>
        <taxon>Fungi</taxon>
        <taxon>Dikarya</taxon>
        <taxon>Ascomycota</taxon>
        <taxon>Pezizomycotina</taxon>
        <taxon>Sordariomycetes</taxon>
        <taxon>Xylariomycetidae</taxon>
        <taxon>Xylariales</taxon>
        <taxon>Xylariaceae</taxon>
        <taxon>Xylaria</taxon>
    </lineage>
</organism>
<evidence type="ECO:0000313" key="1">
    <source>
        <dbReference type="EMBL" id="KAK5636068.1"/>
    </source>
</evidence>
<protein>
    <submittedName>
        <fullName evidence="1">Uncharacterized protein</fullName>
    </submittedName>
</protein>
<reference evidence="1 2" key="1">
    <citation type="submission" date="2023-10" db="EMBL/GenBank/DDBJ databases">
        <title>Draft genome sequence of Xylaria bambusicola isolate GMP-LS, the root and basal stem rot pathogen of sugarcane in Indonesia.</title>
        <authorList>
            <person name="Selvaraj P."/>
            <person name="Muralishankar V."/>
            <person name="Muruganantham S."/>
            <person name="Sp S."/>
            <person name="Haryani S."/>
            <person name="Lau K.J.X."/>
            <person name="Naqvi N.I."/>
        </authorList>
    </citation>
    <scope>NUCLEOTIDE SEQUENCE [LARGE SCALE GENOMIC DNA]</scope>
    <source>
        <strain evidence="1">GMP-LS</strain>
    </source>
</reference>
<evidence type="ECO:0000313" key="2">
    <source>
        <dbReference type="Proteomes" id="UP001305414"/>
    </source>
</evidence>
<accession>A0AAN7ZE97</accession>
<name>A0AAN7ZE97_9PEZI</name>
<keyword evidence="2" id="KW-1185">Reference proteome</keyword>
<dbReference type="Proteomes" id="UP001305414">
    <property type="component" value="Unassembled WGS sequence"/>
</dbReference>
<gene>
    <name evidence="1" type="ORF">RRF57_011780</name>
</gene>
<comment type="caution">
    <text evidence="1">The sequence shown here is derived from an EMBL/GenBank/DDBJ whole genome shotgun (WGS) entry which is preliminary data.</text>
</comment>
<dbReference type="AlphaFoldDB" id="A0AAN7ZE97"/>